<name>A0ABR6SYF7_9LIST</name>
<reference evidence="2 3" key="1">
    <citation type="submission" date="2020-03" db="EMBL/GenBank/DDBJ databases">
        <title>Soil Listeria distribution.</title>
        <authorList>
            <person name="Liao J."/>
            <person name="Wiedmann M."/>
        </authorList>
    </citation>
    <scope>NUCLEOTIDE SEQUENCE [LARGE SCALE GENOMIC DNA]</scope>
    <source>
        <strain evidence="2 3">FSL L7-1515</strain>
    </source>
</reference>
<feature type="compositionally biased region" description="Basic and acidic residues" evidence="1">
    <location>
        <begin position="35"/>
        <end position="47"/>
    </location>
</feature>
<accession>A0ABR6SYF7</accession>
<feature type="compositionally biased region" description="Basic and acidic residues" evidence="1">
    <location>
        <begin position="149"/>
        <end position="167"/>
    </location>
</feature>
<organism evidence="2 3">
    <name type="scientific">Listeria immobilis</name>
    <dbReference type="NCBI Taxonomy" id="2713502"/>
    <lineage>
        <taxon>Bacteria</taxon>
        <taxon>Bacillati</taxon>
        <taxon>Bacillota</taxon>
        <taxon>Bacilli</taxon>
        <taxon>Bacillales</taxon>
        <taxon>Listeriaceae</taxon>
        <taxon>Listeria</taxon>
    </lineage>
</organism>
<comment type="caution">
    <text evidence="2">The sequence shown here is derived from an EMBL/GenBank/DDBJ whole genome shotgun (WGS) entry which is preliminary data.</text>
</comment>
<evidence type="ECO:0000313" key="3">
    <source>
        <dbReference type="Proteomes" id="UP000587800"/>
    </source>
</evidence>
<keyword evidence="3" id="KW-1185">Reference proteome</keyword>
<dbReference type="EMBL" id="JAASUB010000014">
    <property type="protein sequence ID" value="MBC1510591.1"/>
    <property type="molecule type" value="Genomic_DNA"/>
</dbReference>
<sequence>MRLTFDIETVDDALELQKILKVLSTEGELIQFSTEDSKSEIATSKEQEEQEQEEEEQGQEEQEEEEQGQEEQEEEQEEQEEQEQGQEEEEQTLTLADVKRAVSRFEGGTKNVQVKFVMVTAFKVTALNKLKPSDYQDFIEMLDEREKEFGLSQNTDKDASENEDRNKSKQNTSYEEVLTLDALRVMVRPFVQSKNNKAVKKILRGNFGVEAMAELDEEDYPAFVAELEKSKKKLGL</sequence>
<evidence type="ECO:0000313" key="2">
    <source>
        <dbReference type="EMBL" id="MBC1510591.1"/>
    </source>
</evidence>
<proteinExistence type="predicted"/>
<feature type="region of interest" description="Disordered" evidence="1">
    <location>
        <begin position="29"/>
        <end position="95"/>
    </location>
</feature>
<dbReference type="Proteomes" id="UP000587800">
    <property type="component" value="Unassembled WGS sequence"/>
</dbReference>
<gene>
    <name evidence="2" type="ORF">HCJ59_11915</name>
</gene>
<dbReference type="RefSeq" id="WP_185395687.1">
    <property type="nucleotide sequence ID" value="NZ_JAASTZ010000014.1"/>
</dbReference>
<protein>
    <recommendedName>
        <fullName evidence="4">Phage protein</fullName>
    </recommendedName>
</protein>
<evidence type="ECO:0000256" key="1">
    <source>
        <dbReference type="SAM" id="MobiDB-lite"/>
    </source>
</evidence>
<feature type="compositionally biased region" description="Acidic residues" evidence="1">
    <location>
        <begin position="48"/>
        <end position="91"/>
    </location>
</feature>
<evidence type="ECO:0008006" key="4">
    <source>
        <dbReference type="Google" id="ProtNLM"/>
    </source>
</evidence>
<feature type="region of interest" description="Disordered" evidence="1">
    <location>
        <begin position="149"/>
        <end position="172"/>
    </location>
</feature>